<dbReference type="Pfam" id="PF13843">
    <property type="entry name" value="DDE_Tnp_1_7"/>
    <property type="match status" value="1"/>
</dbReference>
<feature type="compositionally biased region" description="Acidic residues" evidence="1">
    <location>
        <begin position="44"/>
        <end position="54"/>
    </location>
</feature>
<dbReference type="InterPro" id="IPR052638">
    <property type="entry name" value="PiggyBac_TE-derived"/>
</dbReference>
<evidence type="ECO:0000256" key="1">
    <source>
        <dbReference type="SAM" id="MobiDB-lite"/>
    </source>
</evidence>
<dbReference type="Proteomes" id="UP000801492">
    <property type="component" value="Unassembled WGS sequence"/>
</dbReference>
<gene>
    <name evidence="3" type="ORF">ILUMI_16153</name>
</gene>
<feature type="domain" description="PiggyBac transposable element-derived protein" evidence="2">
    <location>
        <begin position="140"/>
        <end position="247"/>
    </location>
</feature>
<organism evidence="3 4">
    <name type="scientific">Ignelater luminosus</name>
    <name type="common">Cucubano</name>
    <name type="synonym">Pyrophorus luminosus</name>
    <dbReference type="NCBI Taxonomy" id="2038154"/>
    <lineage>
        <taxon>Eukaryota</taxon>
        <taxon>Metazoa</taxon>
        <taxon>Ecdysozoa</taxon>
        <taxon>Arthropoda</taxon>
        <taxon>Hexapoda</taxon>
        <taxon>Insecta</taxon>
        <taxon>Pterygota</taxon>
        <taxon>Neoptera</taxon>
        <taxon>Endopterygota</taxon>
        <taxon>Coleoptera</taxon>
        <taxon>Polyphaga</taxon>
        <taxon>Elateriformia</taxon>
        <taxon>Elateroidea</taxon>
        <taxon>Elateridae</taxon>
        <taxon>Agrypninae</taxon>
        <taxon>Pyrophorini</taxon>
        <taxon>Ignelater</taxon>
    </lineage>
</organism>
<proteinExistence type="predicted"/>
<dbReference type="AlphaFoldDB" id="A0A8K0CUZ8"/>
<dbReference type="PANTHER" id="PTHR47055">
    <property type="entry name" value="DDE_TNP_1_7 DOMAIN-CONTAINING PROTEIN"/>
    <property type="match status" value="1"/>
</dbReference>
<dbReference type="EMBL" id="VTPC01059383">
    <property type="protein sequence ID" value="KAF2890020.1"/>
    <property type="molecule type" value="Genomic_DNA"/>
</dbReference>
<evidence type="ECO:0000313" key="4">
    <source>
        <dbReference type="Proteomes" id="UP000801492"/>
    </source>
</evidence>
<comment type="caution">
    <text evidence="3">The sequence shown here is derived from an EMBL/GenBank/DDBJ whole genome shotgun (WGS) entry which is preliminary data.</text>
</comment>
<name>A0A8K0CUZ8_IGNLU</name>
<reference evidence="3" key="1">
    <citation type="submission" date="2019-08" db="EMBL/GenBank/DDBJ databases">
        <title>The genome of the North American firefly Photinus pyralis.</title>
        <authorList>
            <consortium name="Photinus pyralis genome working group"/>
            <person name="Fallon T.R."/>
            <person name="Sander Lower S.E."/>
            <person name="Weng J.-K."/>
        </authorList>
    </citation>
    <scope>NUCLEOTIDE SEQUENCE</scope>
    <source>
        <strain evidence="3">TRF0915ILg1</strain>
        <tissue evidence="3">Whole body</tissue>
    </source>
</reference>
<dbReference type="PANTHER" id="PTHR47055:SF2">
    <property type="entry name" value="PIGGYBAC TRANSPOSABLE ELEMENT-DERIVED PROTEIN 2-RELATED"/>
    <property type="match status" value="1"/>
</dbReference>
<sequence length="280" mass="32745">MDEELIRFERGFTLEDAMLEDDNDYAERVENNTIFPPVNATSELTDEDSGEEETLSINNLPGSQLHAPPEIIFQDNSNKLIEKIIRQYDVPLSELRKSLPSKSRNVVKKKQKNYHWANEDLSITTFTFYDTYNPENLDGPLQIFSKFSDDDLIELIVRKSNRYAQQRNIKSNIESYEIKGFIGILILIGYIQIPNRRIFWEREKDGHNELVAEVLSRDRFEYISSNVYVANNEELDQADKFAKIRPIHRKAGGELDQLSFRRRVATGLLTQNKKRYDWTT</sequence>
<dbReference type="OrthoDB" id="6762366at2759"/>
<dbReference type="InterPro" id="IPR029526">
    <property type="entry name" value="PGBD"/>
</dbReference>
<evidence type="ECO:0000259" key="2">
    <source>
        <dbReference type="Pfam" id="PF13843"/>
    </source>
</evidence>
<feature type="region of interest" description="Disordered" evidence="1">
    <location>
        <begin position="38"/>
        <end position="68"/>
    </location>
</feature>
<keyword evidence="4" id="KW-1185">Reference proteome</keyword>
<evidence type="ECO:0000313" key="3">
    <source>
        <dbReference type="EMBL" id="KAF2890020.1"/>
    </source>
</evidence>
<accession>A0A8K0CUZ8</accession>
<protein>
    <recommendedName>
        <fullName evidence="2">PiggyBac transposable element-derived protein domain-containing protein</fullName>
    </recommendedName>
</protein>
<dbReference type="GO" id="GO:0043565">
    <property type="term" value="F:sequence-specific DNA binding"/>
    <property type="evidence" value="ECO:0007669"/>
    <property type="project" value="TreeGrafter"/>
</dbReference>